<evidence type="ECO:0000313" key="10">
    <source>
        <dbReference type="Ensembl" id="ENSLACP00000017920.1"/>
    </source>
</evidence>
<evidence type="ECO:0000256" key="5">
    <source>
        <dbReference type="ARBA" id="ARBA00023319"/>
    </source>
</evidence>
<feature type="domain" description="IGFBP N-terminal" evidence="8">
    <location>
        <begin position="38"/>
        <end position="116"/>
    </location>
</feature>
<dbReference type="EMBL" id="AFYH01040844">
    <property type="status" value="NOT_ANNOTATED_CDS"/>
    <property type="molecule type" value="Genomic_DNA"/>
</dbReference>
<dbReference type="PANTHER" id="PTHR14186">
    <property type="entry name" value="INSULIN-LIKE GROWTH FACTOR BINDING PROTEIN-RELATED"/>
    <property type="match status" value="1"/>
</dbReference>
<keyword evidence="2" id="KW-0964">Secreted</keyword>
<evidence type="ECO:0000256" key="6">
    <source>
        <dbReference type="SAM" id="SignalP"/>
    </source>
</evidence>
<dbReference type="GO" id="GO:0001558">
    <property type="term" value="P:regulation of cell growth"/>
    <property type="evidence" value="ECO:0007669"/>
    <property type="project" value="InterPro"/>
</dbReference>
<dbReference type="InterPro" id="IPR009030">
    <property type="entry name" value="Growth_fac_rcpt_cys_sf"/>
</dbReference>
<feature type="chain" id="PRO_5003580566" description="Kazal type serine peptidase inhibitor domain 1" evidence="6">
    <location>
        <begin position="26"/>
        <end position="258"/>
    </location>
</feature>
<evidence type="ECO:0000259" key="8">
    <source>
        <dbReference type="PROSITE" id="PS51323"/>
    </source>
</evidence>
<evidence type="ECO:0000259" key="9">
    <source>
        <dbReference type="PROSITE" id="PS51465"/>
    </source>
</evidence>
<keyword evidence="4" id="KW-1015">Disulfide bond</keyword>
<dbReference type="GO" id="GO:0005615">
    <property type="term" value="C:extracellular space"/>
    <property type="evidence" value="ECO:0007669"/>
    <property type="project" value="TreeGrafter"/>
</dbReference>
<comment type="subcellular location">
    <subcellularLocation>
        <location evidence="1">Secreted</location>
    </subcellularLocation>
</comment>
<dbReference type="SUPFAM" id="SSF48726">
    <property type="entry name" value="Immunoglobulin"/>
    <property type="match status" value="1"/>
</dbReference>
<dbReference type="OMA" id="CCMVCGQ"/>
<dbReference type="SMART" id="SM00280">
    <property type="entry name" value="KAZAL"/>
    <property type="match status" value="1"/>
</dbReference>
<dbReference type="InterPro" id="IPR013783">
    <property type="entry name" value="Ig-like_fold"/>
</dbReference>
<dbReference type="SUPFAM" id="SSF100895">
    <property type="entry name" value="Kazal-type serine protease inhibitors"/>
    <property type="match status" value="1"/>
</dbReference>
<dbReference type="InParanoid" id="H3B7P9"/>
<keyword evidence="5" id="KW-0393">Immunoglobulin domain</keyword>
<dbReference type="GeneTree" id="ENSGT00530000063555"/>
<dbReference type="Ensembl" id="ENSLACT00000018050.1">
    <property type="protein sequence ID" value="ENSLACP00000017920.1"/>
    <property type="gene ID" value="ENSLACG00000015788.1"/>
</dbReference>
<dbReference type="InterPro" id="IPR003599">
    <property type="entry name" value="Ig_sub"/>
</dbReference>
<dbReference type="CDD" id="cd00104">
    <property type="entry name" value="KAZAL_FS"/>
    <property type="match status" value="1"/>
</dbReference>
<organism evidence="10 11">
    <name type="scientific">Latimeria chalumnae</name>
    <name type="common">Coelacanth</name>
    <dbReference type="NCBI Taxonomy" id="7897"/>
    <lineage>
        <taxon>Eukaryota</taxon>
        <taxon>Metazoa</taxon>
        <taxon>Chordata</taxon>
        <taxon>Craniata</taxon>
        <taxon>Vertebrata</taxon>
        <taxon>Euteleostomi</taxon>
        <taxon>Coelacanthiformes</taxon>
        <taxon>Coelacanthidae</taxon>
        <taxon>Latimeria</taxon>
    </lineage>
</organism>
<dbReference type="Gene3D" id="3.30.60.30">
    <property type="match status" value="1"/>
</dbReference>
<dbReference type="PIRSF" id="PIRSF018239">
    <property type="entry name" value="IGFBP_rP_mac25"/>
    <property type="match status" value="1"/>
</dbReference>
<dbReference type="InterPro" id="IPR003598">
    <property type="entry name" value="Ig_sub2"/>
</dbReference>
<proteinExistence type="predicted"/>
<evidence type="ECO:0000256" key="2">
    <source>
        <dbReference type="ARBA" id="ARBA00022525"/>
    </source>
</evidence>
<evidence type="ECO:0000256" key="1">
    <source>
        <dbReference type="ARBA" id="ARBA00004613"/>
    </source>
</evidence>
<dbReference type="InterPro" id="IPR036179">
    <property type="entry name" value="Ig-like_dom_sf"/>
</dbReference>
<dbReference type="SMART" id="SM00408">
    <property type="entry name" value="IGc2"/>
    <property type="match status" value="1"/>
</dbReference>
<dbReference type="HOGENOM" id="CLU_075590_1_0_1"/>
<dbReference type="GO" id="GO:0005520">
    <property type="term" value="F:insulin-like growth factor binding"/>
    <property type="evidence" value="ECO:0007669"/>
    <property type="project" value="InterPro"/>
</dbReference>
<evidence type="ECO:0000259" key="7">
    <source>
        <dbReference type="PROSITE" id="PS50835"/>
    </source>
</evidence>
<name>H3B7P9_LATCH</name>
<reference evidence="10" key="2">
    <citation type="submission" date="2025-08" db="UniProtKB">
        <authorList>
            <consortium name="Ensembl"/>
        </authorList>
    </citation>
    <scope>IDENTIFICATION</scope>
</reference>
<dbReference type="SMART" id="SM00409">
    <property type="entry name" value="IG"/>
    <property type="match status" value="1"/>
</dbReference>
<dbReference type="eggNOG" id="ENOG502QTYU">
    <property type="taxonomic scope" value="Eukaryota"/>
</dbReference>
<dbReference type="InterPro" id="IPR013098">
    <property type="entry name" value="Ig_I-set"/>
</dbReference>
<dbReference type="InterPro" id="IPR000867">
    <property type="entry name" value="IGFBP-like"/>
</dbReference>
<dbReference type="AlphaFoldDB" id="H3B7P9"/>
<dbReference type="InterPro" id="IPR002350">
    <property type="entry name" value="Kazal_dom"/>
</dbReference>
<feature type="domain" description="Kazal-like" evidence="9">
    <location>
        <begin position="109"/>
        <end position="157"/>
    </location>
</feature>
<keyword evidence="3 6" id="KW-0732">Signal</keyword>
<dbReference type="InterPro" id="IPR036058">
    <property type="entry name" value="Kazal_dom_sf"/>
</dbReference>
<reference evidence="10" key="3">
    <citation type="submission" date="2025-09" db="UniProtKB">
        <authorList>
            <consortium name="Ensembl"/>
        </authorList>
    </citation>
    <scope>IDENTIFICATION</scope>
</reference>
<dbReference type="PROSITE" id="PS51323">
    <property type="entry name" value="IGFBP_N_2"/>
    <property type="match status" value="1"/>
</dbReference>
<evidence type="ECO:0000256" key="4">
    <source>
        <dbReference type="ARBA" id="ARBA00023157"/>
    </source>
</evidence>
<accession>H3B7P9</accession>
<dbReference type="GO" id="GO:0009966">
    <property type="term" value="P:regulation of signal transduction"/>
    <property type="evidence" value="ECO:0007669"/>
    <property type="project" value="TreeGrafter"/>
</dbReference>
<dbReference type="Proteomes" id="UP000008672">
    <property type="component" value="Unassembled WGS sequence"/>
</dbReference>
<evidence type="ECO:0008006" key="12">
    <source>
        <dbReference type="Google" id="ProtNLM"/>
    </source>
</evidence>
<dbReference type="SUPFAM" id="SSF57184">
    <property type="entry name" value="Growth factor receptor domain"/>
    <property type="match status" value="1"/>
</dbReference>
<evidence type="ECO:0000256" key="3">
    <source>
        <dbReference type="ARBA" id="ARBA00022729"/>
    </source>
</evidence>
<dbReference type="PANTHER" id="PTHR14186:SF25">
    <property type="entry name" value="KAZAL-TYPE SERINE PEPTIDASE INHIBITOR DOMAIN 3"/>
    <property type="match status" value="1"/>
</dbReference>
<reference evidence="11" key="1">
    <citation type="submission" date="2011-08" db="EMBL/GenBank/DDBJ databases">
        <title>The draft genome of Latimeria chalumnae.</title>
        <authorList>
            <person name="Di Palma F."/>
            <person name="Alfoldi J."/>
            <person name="Johnson J."/>
            <person name="Berlin A."/>
            <person name="Gnerre S."/>
            <person name="Jaffe D."/>
            <person name="MacCallum I."/>
            <person name="Young S."/>
            <person name="Walker B.J."/>
            <person name="Lander E."/>
            <person name="Lindblad-Toh K."/>
        </authorList>
    </citation>
    <scope>NUCLEOTIDE SEQUENCE [LARGE SCALE GENOMIC DNA]</scope>
    <source>
        <strain evidence="11">Wild caught</strain>
    </source>
</reference>
<dbReference type="Pfam" id="PF07648">
    <property type="entry name" value="Kazal_2"/>
    <property type="match status" value="1"/>
</dbReference>
<dbReference type="InterPro" id="IPR007110">
    <property type="entry name" value="Ig-like_dom"/>
</dbReference>
<dbReference type="Gene3D" id="4.10.40.20">
    <property type="match status" value="1"/>
</dbReference>
<evidence type="ECO:0000313" key="11">
    <source>
        <dbReference type="Proteomes" id="UP000008672"/>
    </source>
</evidence>
<dbReference type="PROSITE" id="PS51465">
    <property type="entry name" value="KAZAL_2"/>
    <property type="match status" value="1"/>
</dbReference>
<protein>
    <recommendedName>
        <fullName evidence="12">Kazal type serine peptidase inhibitor domain 1</fullName>
    </recommendedName>
</protein>
<feature type="signal peptide" evidence="6">
    <location>
        <begin position="1"/>
        <end position="25"/>
    </location>
</feature>
<feature type="domain" description="Ig-like" evidence="7">
    <location>
        <begin position="159"/>
        <end position="256"/>
    </location>
</feature>
<dbReference type="InterPro" id="IPR011390">
    <property type="entry name" value="IGFBP_rP_mac25"/>
</dbReference>
<dbReference type="PROSITE" id="PS50835">
    <property type="entry name" value="IG_LIKE"/>
    <property type="match status" value="1"/>
</dbReference>
<dbReference type="FunFam" id="2.60.40.10:FF:000032">
    <property type="entry name" value="palladin isoform X1"/>
    <property type="match status" value="1"/>
</dbReference>
<sequence>LVMMSIMIYIQRLLVMLVWISAVTCLPSSVPHAWEEAAEEQCHCIPPLCPNSTGCLAGLVRDRCDCCLECGNIEGQPCDLDDSNNFYGRCGENLHCRVDIKDLGYGDIPEPQCVCQTQQALCGSDGKTYQNICKFKEAAHRNTSKELSIANDGPCQTVPQIKLPPQNQMNVTGKDVIFLCEVFSSPMALIEWKKDENELSLPGDDPHISVQSRGGPMKYELSSWLQIEGLTKEDVGTYHCVAHNKLGSVTAKASLIVF</sequence>
<gene>
    <name evidence="10" type="primary">LOC102366945</name>
</gene>
<dbReference type="Pfam" id="PF07679">
    <property type="entry name" value="I-set"/>
    <property type="match status" value="1"/>
</dbReference>
<keyword evidence="11" id="KW-1185">Reference proteome</keyword>
<dbReference type="Gene3D" id="2.60.40.10">
    <property type="entry name" value="Immunoglobulins"/>
    <property type="match status" value="1"/>
</dbReference>